<comment type="caution">
    <text evidence="2">The sequence shown here is derived from an EMBL/GenBank/DDBJ whole genome shotgun (WGS) entry which is preliminary data.</text>
</comment>
<dbReference type="Gene3D" id="3.40.109.40">
    <property type="match status" value="1"/>
</dbReference>
<dbReference type="InterPro" id="IPR037010">
    <property type="entry name" value="VitB12-dep_Met_synth_activ_sf"/>
</dbReference>
<dbReference type="AlphaFoldDB" id="A0A9D2RAL0"/>
<proteinExistence type="predicted"/>
<evidence type="ECO:0000313" key="2">
    <source>
        <dbReference type="EMBL" id="HJD41604.1"/>
    </source>
</evidence>
<accession>A0A9D2RAL0</accession>
<reference evidence="2" key="2">
    <citation type="submission" date="2021-04" db="EMBL/GenBank/DDBJ databases">
        <authorList>
            <person name="Gilroy R."/>
        </authorList>
    </citation>
    <scope>NUCLEOTIDE SEQUENCE</scope>
    <source>
        <strain evidence="2">ChiBcec15-3976</strain>
    </source>
</reference>
<dbReference type="Proteomes" id="UP000823909">
    <property type="component" value="Unassembled WGS sequence"/>
</dbReference>
<dbReference type="EMBL" id="DWUU01000008">
    <property type="protein sequence ID" value="HJD41604.1"/>
    <property type="molecule type" value="Genomic_DNA"/>
</dbReference>
<reference evidence="2" key="1">
    <citation type="journal article" date="2021" name="PeerJ">
        <title>Extensive microbial diversity within the chicken gut microbiome revealed by metagenomics and culture.</title>
        <authorList>
            <person name="Gilroy R."/>
            <person name="Ravi A."/>
            <person name="Getino M."/>
            <person name="Pursley I."/>
            <person name="Horton D.L."/>
            <person name="Alikhan N.F."/>
            <person name="Baker D."/>
            <person name="Gharbi K."/>
            <person name="Hall N."/>
            <person name="Watson M."/>
            <person name="Adriaenssens E.M."/>
            <person name="Foster-Nyarko E."/>
            <person name="Jarju S."/>
            <person name="Secka A."/>
            <person name="Antonio M."/>
            <person name="Oren A."/>
            <person name="Chaudhuri R.R."/>
            <person name="La Ragione R."/>
            <person name="Hildebrand F."/>
            <person name="Pallen M.J."/>
        </authorList>
    </citation>
    <scope>NUCLEOTIDE SEQUENCE</scope>
    <source>
        <strain evidence="2">ChiBcec15-3976</strain>
    </source>
</reference>
<feature type="domain" description="AdoMet activation" evidence="1">
    <location>
        <begin position="126"/>
        <end position="192"/>
    </location>
</feature>
<evidence type="ECO:0000259" key="1">
    <source>
        <dbReference type="Pfam" id="PF02965"/>
    </source>
</evidence>
<sequence>MKRRTDEAVRYLGYGKKAADERTRRMVDEAFLELEQSADPKSICRIFDIGRNSEDGIEIGNLTIISHSLARNLRGCDKAVLFCATLGAETDRLIRRASITDMSRAVILQACAAAYLEEYCDEQQRLIGEEMAREERFLRPRFSPGYGDFDIHYQEPVMRMLDCAKQIGLSMTDGYMMTPSKSVTAVIGAGPDRPGCVPEGCESCRKADCPYRR</sequence>
<dbReference type="InterPro" id="IPR004223">
    <property type="entry name" value="VitB12-dep_Met_synth_activ_dom"/>
</dbReference>
<dbReference type="SUPFAM" id="SSF56507">
    <property type="entry name" value="Methionine synthase activation domain-like"/>
    <property type="match status" value="1"/>
</dbReference>
<gene>
    <name evidence="2" type="ORF">H9910_01130</name>
</gene>
<protein>
    <submittedName>
        <fullName evidence="2">Vitamin B12 dependent methionine synthase activation subunit</fullName>
    </submittedName>
</protein>
<organism evidence="2 3">
    <name type="scientific">Candidatus Mediterraneibacter quadrami</name>
    <dbReference type="NCBI Taxonomy" id="2838684"/>
    <lineage>
        <taxon>Bacteria</taxon>
        <taxon>Bacillati</taxon>
        <taxon>Bacillota</taxon>
        <taxon>Clostridia</taxon>
        <taxon>Lachnospirales</taxon>
        <taxon>Lachnospiraceae</taxon>
        <taxon>Mediterraneibacter</taxon>
    </lineage>
</organism>
<dbReference type="Pfam" id="PF02965">
    <property type="entry name" value="Met_synt_B12"/>
    <property type="match status" value="1"/>
</dbReference>
<name>A0A9D2RAL0_9FIRM</name>
<dbReference type="GO" id="GO:0008705">
    <property type="term" value="F:methionine synthase activity"/>
    <property type="evidence" value="ECO:0007669"/>
    <property type="project" value="InterPro"/>
</dbReference>
<evidence type="ECO:0000313" key="3">
    <source>
        <dbReference type="Proteomes" id="UP000823909"/>
    </source>
</evidence>